<reference evidence="1" key="1">
    <citation type="submission" date="2020-12" db="EMBL/GenBank/DDBJ databases">
        <title>Enhanced detection system for hospital associated transmission using whole genome sequencing surveillance.</title>
        <authorList>
            <person name="Harrison L.H."/>
            <person name="Van Tyne D."/>
            <person name="Marsh J.W."/>
            <person name="Griffith M.P."/>
            <person name="Snyder D.J."/>
            <person name="Cooper V.S."/>
            <person name="Mustapha M."/>
        </authorList>
    </citation>
    <scope>NUCLEOTIDE SEQUENCE</scope>
    <source>
        <strain evidence="1">PSB00042</strain>
    </source>
</reference>
<dbReference type="EMBL" id="JAEHTE010000023">
    <property type="protein sequence ID" value="MBI6885801.1"/>
    <property type="molecule type" value="Genomic_DNA"/>
</dbReference>
<dbReference type="AlphaFoldDB" id="A0A8I1JKN2"/>
<accession>A0A8I1JKN2</accession>
<dbReference type="RefSeq" id="WP_198747729.1">
    <property type="nucleotide sequence ID" value="NZ_JAEHTE010000023.1"/>
</dbReference>
<protein>
    <recommendedName>
        <fullName evidence="3">4Fe-4S ferredoxin-type domain-containing protein</fullName>
    </recommendedName>
</protein>
<organism evidence="1 2">
    <name type="scientific">Pseudomonas putida</name>
    <name type="common">Arthrobacter siderocapsulatus</name>
    <dbReference type="NCBI Taxonomy" id="303"/>
    <lineage>
        <taxon>Bacteria</taxon>
        <taxon>Pseudomonadati</taxon>
        <taxon>Pseudomonadota</taxon>
        <taxon>Gammaproteobacteria</taxon>
        <taxon>Pseudomonadales</taxon>
        <taxon>Pseudomonadaceae</taxon>
        <taxon>Pseudomonas</taxon>
    </lineage>
</organism>
<proteinExistence type="predicted"/>
<evidence type="ECO:0000313" key="2">
    <source>
        <dbReference type="Proteomes" id="UP000637061"/>
    </source>
</evidence>
<comment type="caution">
    <text evidence="1">The sequence shown here is derived from an EMBL/GenBank/DDBJ whole genome shotgun (WGS) entry which is preliminary data.</text>
</comment>
<gene>
    <name evidence="1" type="ORF">JEU22_17990</name>
</gene>
<dbReference type="Proteomes" id="UP000637061">
    <property type="component" value="Unassembled WGS sequence"/>
</dbReference>
<name>A0A8I1JKN2_PSEPU</name>
<evidence type="ECO:0008006" key="3">
    <source>
        <dbReference type="Google" id="ProtNLM"/>
    </source>
</evidence>
<sequence length="120" mass="13094">MNSSADANRPANLIPVITLEKPAKFDPCNGCGVCCIAQVCYLGVELGDDKNCKALISNHDGSYACGLVADPYRFLQEHELETWKAIDAMKPGAHVGEQELKKVYRDVLGAGRGCDCEDWF</sequence>
<evidence type="ECO:0000313" key="1">
    <source>
        <dbReference type="EMBL" id="MBI6885801.1"/>
    </source>
</evidence>